<dbReference type="InterPro" id="IPR029467">
    <property type="entry name" value="Cyt_c7-like"/>
</dbReference>
<dbReference type="AlphaFoldDB" id="A0A556N2J3"/>
<organism evidence="3 4">
    <name type="scientific">Fluviicola chungangensis</name>
    <dbReference type="NCBI Taxonomy" id="2597671"/>
    <lineage>
        <taxon>Bacteria</taxon>
        <taxon>Pseudomonadati</taxon>
        <taxon>Bacteroidota</taxon>
        <taxon>Flavobacteriia</taxon>
        <taxon>Flavobacteriales</taxon>
        <taxon>Crocinitomicaceae</taxon>
        <taxon>Fluviicola</taxon>
    </lineage>
</organism>
<feature type="signal peptide" evidence="1">
    <location>
        <begin position="1"/>
        <end position="18"/>
    </location>
</feature>
<proteinExistence type="predicted"/>
<keyword evidence="1" id="KW-0732">Signal</keyword>
<evidence type="ECO:0000259" key="2">
    <source>
        <dbReference type="Pfam" id="PF14522"/>
    </source>
</evidence>
<evidence type="ECO:0000313" key="4">
    <source>
        <dbReference type="Proteomes" id="UP000316008"/>
    </source>
</evidence>
<evidence type="ECO:0000313" key="3">
    <source>
        <dbReference type="EMBL" id="TSJ46424.1"/>
    </source>
</evidence>
<dbReference type="OrthoDB" id="9782196at2"/>
<dbReference type="CDD" id="cd08168">
    <property type="entry name" value="Cytochrom_C3"/>
    <property type="match status" value="1"/>
</dbReference>
<accession>A0A556N2J3</accession>
<sequence length="94" mass="10316">MKPSAFLYLLFFVLIGLATTQCTNGKAPVEEGYEPDKPIEFPHDIHAGKNGIDCKFCHNAAFDEKNTGISSADICMKCHKEVKGNPAQRVENSS</sequence>
<feature type="domain" description="Cytochrome c7-like" evidence="2">
    <location>
        <begin position="40"/>
        <end position="84"/>
    </location>
</feature>
<dbReference type="InterPro" id="IPR036280">
    <property type="entry name" value="Multihaem_cyt_sf"/>
</dbReference>
<keyword evidence="4" id="KW-1185">Reference proteome</keyword>
<name>A0A556N2J3_9FLAO</name>
<evidence type="ECO:0000256" key="1">
    <source>
        <dbReference type="SAM" id="SignalP"/>
    </source>
</evidence>
<protein>
    <submittedName>
        <fullName evidence="3">Cytochrome c3 family protein</fullName>
    </submittedName>
</protein>
<dbReference type="SUPFAM" id="SSF48695">
    <property type="entry name" value="Multiheme cytochromes"/>
    <property type="match status" value="1"/>
</dbReference>
<dbReference type="Gene3D" id="3.90.10.10">
    <property type="entry name" value="Cytochrome C3"/>
    <property type="match status" value="1"/>
</dbReference>
<dbReference type="RefSeq" id="WP_144331961.1">
    <property type="nucleotide sequence ID" value="NZ_VLPL01000002.1"/>
</dbReference>
<comment type="caution">
    <text evidence="3">The sequence shown here is derived from an EMBL/GenBank/DDBJ whole genome shotgun (WGS) entry which is preliminary data.</text>
</comment>
<feature type="chain" id="PRO_5021912137" evidence="1">
    <location>
        <begin position="19"/>
        <end position="94"/>
    </location>
</feature>
<dbReference type="Pfam" id="PF14522">
    <property type="entry name" value="Cytochrome_C7"/>
    <property type="match status" value="1"/>
</dbReference>
<gene>
    <name evidence="3" type="ORF">FO442_04505</name>
</gene>
<dbReference type="EMBL" id="VLPL01000002">
    <property type="protein sequence ID" value="TSJ46424.1"/>
    <property type="molecule type" value="Genomic_DNA"/>
</dbReference>
<dbReference type="Proteomes" id="UP000316008">
    <property type="component" value="Unassembled WGS sequence"/>
</dbReference>
<reference evidence="3 4" key="1">
    <citation type="submission" date="2019-07" db="EMBL/GenBank/DDBJ databases">
        <authorList>
            <person name="Huq M.A."/>
        </authorList>
    </citation>
    <scope>NUCLEOTIDE SEQUENCE [LARGE SCALE GENOMIC DNA]</scope>
    <source>
        <strain evidence="3 4">MAH-3</strain>
    </source>
</reference>